<dbReference type="EnsemblMetazoa" id="XM_022816133">
    <property type="protein sequence ID" value="XP_022671868"/>
    <property type="gene ID" value="LOC111254851"/>
</dbReference>
<dbReference type="InterPro" id="IPR020845">
    <property type="entry name" value="AMP-binding_CS"/>
</dbReference>
<proteinExistence type="predicted"/>
<evidence type="ECO:0000256" key="3">
    <source>
        <dbReference type="ARBA" id="ARBA00026121"/>
    </source>
</evidence>
<dbReference type="Gene3D" id="3.40.50.12780">
    <property type="entry name" value="N-terminal domain of ligase-like"/>
    <property type="match status" value="1"/>
</dbReference>
<dbReference type="GeneID" id="111254851"/>
<evidence type="ECO:0000313" key="5">
    <source>
        <dbReference type="EnsemblMetazoa" id="XP_022671868"/>
    </source>
</evidence>
<keyword evidence="2" id="KW-0443">Lipid metabolism</keyword>
<dbReference type="GO" id="GO:0016020">
    <property type="term" value="C:membrane"/>
    <property type="evidence" value="ECO:0007669"/>
    <property type="project" value="TreeGrafter"/>
</dbReference>
<dbReference type="PROSITE" id="PS00455">
    <property type="entry name" value="AMP_BINDING"/>
    <property type="match status" value="1"/>
</dbReference>
<dbReference type="RefSeq" id="XP_022671869.1">
    <property type="nucleotide sequence ID" value="XM_022816134.1"/>
</dbReference>
<evidence type="ECO:0000313" key="6">
    <source>
        <dbReference type="Proteomes" id="UP000594260"/>
    </source>
</evidence>
<keyword evidence="1" id="KW-0436">Ligase</keyword>
<dbReference type="EC" id="6.2.1.3" evidence="3"/>
<dbReference type="AlphaFoldDB" id="A0A7M7KWQ7"/>
<keyword evidence="6" id="KW-1185">Reference proteome</keyword>
<feature type="domain" description="AMP-dependent synthetase/ligase" evidence="4">
    <location>
        <begin position="111"/>
        <end position="509"/>
    </location>
</feature>
<dbReference type="Proteomes" id="UP000594260">
    <property type="component" value="Unplaced"/>
</dbReference>
<dbReference type="EnsemblMetazoa" id="XM_022816134">
    <property type="protein sequence ID" value="XP_022671869"/>
    <property type="gene ID" value="LOC111254851"/>
</dbReference>
<sequence>MLSRVSFSGTHLARVFQSNPARQVRSLTWKATGKRVTHEEMEKMLRSSRFMNNMTRITTGNDRIRVCPLNVEADKELQYPRTVYEGLKNAALKNTVSNNICGWIDPVTEKLQFLSYDQFFAESKHISMAFRELGIGPKDFAAVSWINSKEFLEVMYGTTSLNMVLQPLYPNLDAHAVKYVLKQGKPKIYLCDNEAKSRLIINSATEMPFLRTLVVGRGPPSRDLRNEAQSKGIQLLGMDDFMKLGAQKNHPLAPPEPDDIFTLIYTSGTTGNPKGAIVTHECILRAYHTVSISVGPLRAHAGEYTFCYMPTGHIYEILFELLVLAEGGTAMFWRGDIKKMVDDMKIIRPHYVPMVPRIMNKIYDGVNEKLAGSKLKHAVFTYCYNKKKKLLQRGIVRNDTIYDKLVFKKIRAILGGRVASIITSSAPLSPEVMEFFKVAFGCHVSEVYGSTETLIVSGTSPYDPTGGHLGGPFPSIEIKLIDVPELGYYAKDNVGEICVRSPFVFRGYYKDKAATDNTIIDGWVVTGDVGRWTDRGTLVIIDRKKDIFKLSQGEYIAPEKVESVYARLDQIAHIFVEGRGDQRFCVAIVVPEESLFRQWIKNHGFERESELPLSDICSDIRIRKAYLEEMRNFGTAHDLGNLQQIRNLCLEVVPFTVESGLLTSTLKVKRNVARDMFAEKVDQLYREGSLVEKNV</sequence>
<protein>
    <recommendedName>
        <fullName evidence="3">long-chain-fatty-acid--CoA ligase</fullName>
        <ecNumber evidence="3">6.2.1.3</ecNumber>
    </recommendedName>
</protein>
<evidence type="ECO:0000256" key="2">
    <source>
        <dbReference type="ARBA" id="ARBA00022832"/>
    </source>
</evidence>
<organism evidence="5 6">
    <name type="scientific">Varroa destructor</name>
    <name type="common">Honeybee mite</name>
    <dbReference type="NCBI Taxonomy" id="109461"/>
    <lineage>
        <taxon>Eukaryota</taxon>
        <taxon>Metazoa</taxon>
        <taxon>Ecdysozoa</taxon>
        <taxon>Arthropoda</taxon>
        <taxon>Chelicerata</taxon>
        <taxon>Arachnida</taxon>
        <taxon>Acari</taxon>
        <taxon>Parasitiformes</taxon>
        <taxon>Mesostigmata</taxon>
        <taxon>Gamasina</taxon>
        <taxon>Dermanyssoidea</taxon>
        <taxon>Varroidae</taxon>
        <taxon>Varroa</taxon>
    </lineage>
</organism>
<reference evidence="5" key="1">
    <citation type="submission" date="2021-01" db="UniProtKB">
        <authorList>
            <consortium name="EnsemblMetazoa"/>
        </authorList>
    </citation>
    <scope>IDENTIFICATION</scope>
</reference>
<accession>A0A7M7KWQ7</accession>
<dbReference type="GO" id="GO:0004467">
    <property type="term" value="F:long-chain fatty acid-CoA ligase activity"/>
    <property type="evidence" value="ECO:0007669"/>
    <property type="project" value="UniProtKB-EC"/>
</dbReference>
<dbReference type="RefSeq" id="XP_022671868.1">
    <property type="nucleotide sequence ID" value="XM_022816133.1"/>
</dbReference>
<evidence type="ECO:0000256" key="1">
    <source>
        <dbReference type="ARBA" id="ARBA00022598"/>
    </source>
</evidence>
<dbReference type="OMA" id="KNAICEP"/>
<dbReference type="InParanoid" id="A0A7M7KWQ7"/>
<dbReference type="Pfam" id="PF00501">
    <property type="entry name" value="AMP-binding"/>
    <property type="match status" value="1"/>
</dbReference>
<dbReference type="InterPro" id="IPR000873">
    <property type="entry name" value="AMP-dep_synth/lig_dom"/>
</dbReference>
<dbReference type="SUPFAM" id="SSF56801">
    <property type="entry name" value="Acetyl-CoA synthetase-like"/>
    <property type="match status" value="1"/>
</dbReference>
<dbReference type="PANTHER" id="PTHR43272:SF107">
    <property type="entry name" value="LONG-CHAIN-FATTY-ACID--COA LIGASE 5"/>
    <property type="match status" value="1"/>
</dbReference>
<dbReference type="InterPro" id="IPR042099">
    <property type="entry name" value="ANL_N_sf"/>
</dbReference>
<dbReference type="GO" id="GO:0005783">
    <property type="term" value="C:endoplasmic reticulum"/>
    <property type="evidence" value="ECO:0007669"/>
    <property type="project" value="TreeGrafter"/>
</dbReference>
<name>A0A7M7KWQ7_VARDE</name>
<keyword evidence="2" id="KW-0276">Fatty acid metabolism</keyword>
<dbReference type="PANTHER" id="PTHR43272">
    <property type="entry name" value="LONG-CHAIN-FATTY-ACID--COA LIGASE"/>
    <property type="match status" value="1"/>
</dbReference>
<dbReference type="KEGG" id="vde:111254851"/>
<evidence type="ECO:0000259" key="4">
    <source>
        <dbReference type="Pfam" id="PF00501"/>
    </source>
</evidence>
<dbReference type="OrthoDB" id="1700726at2759"/>